<dbReference type="EMBL" id="SMBU01000039">
    <property type="protein sequence ID" value="TCU88403.1"/>
    <property type="molecule type" value="Genomic_DNA"/>
</dbReference>
<evidence type="ECO:0000313" key="4">
    <source>
        <dbReference type="EMBL" id="TCU88403.1"/>
    </source>
</evidence>
<accession>A0A4R3UIB9</accession>
<name>A0A4R3UIB9_ROSSA</name>
<feature type="binding site" evidence="2">
    <location>
        <begin position="320"/>
        <end position="327"/>
    </location>
    <ligand>
        <name>ATP</name>
        <dbReference type="ChEBI" id="CHEBI:30616"/>
    </ligand>
</feature>
<dbReference type="PANTHER" id="PTHR13504">
    <property type="entry name" value="FIDO DOMAIN-CONTAINING PROTEIN DDB_G0283145"/>
    <property type="match status" value="1"/>
</dbReference>
<feature type="active site" evidence="1">
    <location>
        <position position="316"/>
    </location>
</feature>
<keyword evidence="2" id="KW-0067">ATP-binding</keyword>
<comment type="caution">
    <text evidence="4">The sequence shown here is derived from an EMBL/GenBank/DDBJ whole genome shotgun (WGS) entry which is preliminary data.</text>
</comment>
<dbReference type="GO" id="GO:0005524">
    <property type="term" value="F:ATP binding"/>
    <property type="evidence" value="ECO:0007669"/>
    <property type="project" value="UniProtKB-KW"/>
</dbReference>
<keyword evidence="2" id="KW-0547">Nucleotide-binding</keyword>
<dbReference type="InterPro" id="IPR003812">
    <property type="entry name" value="Fido"/>
</dbReference>
<dbReference type="PROSITE" id="PS51459">
    <property type="entry name" value="FIDO"/>
    <property type="match status" value="1"/>
</dbReference>
<dbReference type="AlphaFoldDB" id="A0A4R3UIB9"/>
<sequence length="510" mass="56240">MARSIGYDFLASALHSGAFPIARPARTGPVTRVTERADVLLVPPAVAPSTDDPLTHLQFALKHEGTNLQAAILALKKIPAQSLAQAFQRSPSSGYARIACYLWEIANGQRLDGLPPAVGAYEKLFDEDQFVTARTLRDPRWRVDFNGIGSPSYCITVRRSPAIDELLKADILGQVAEFVSSIDQEVLDRAVRWAYLSETDNSYAIEREKPSASKAEAFATLLARAHDTEVISEDYLVALQNLAVSNPLDQADGFREEQNRLRNEMRGALGVTYLPPPPELVRPVMDAVMALCNDRDSGVDALVRGSLASFAFVFAHPFMDGNGRLSRFLFHKVACADPRLANGLVLPVSVAMKRNERDYLAALQSFSKPARAFWDVTFLSDDQIHQDFRGQPEIYRYWDATPCVEFGLQMAREALQRDLRQEMDFLHRFDAVYRAVNAAVDMNNHDLVIVARTVAENGELSNNRTKQLIAKGHRPELVQRAANAALEALAGLEGEHVASNTAVPGGTPAT</sequence>
<evidence type="ECO:0000313" key="5">
    <source>
        <dbReference type="Proteomes" id="UP000295110"/>
    </source>
</evidence>
<dbReference type="InterPro" id="IPR036597">
    <property type="entry name" value="Fido-like_dom_sf"/>
</dbReference>
<evidence type="ECO:0000259" key="3">
    <source>
        <dbReference type="PROSITE" id="PS51459"/>
    </source>
</evidence>
<keyword evidence="5" id="KW-1185">Reference proteome</keyword>
<proteinExistence type="predicted"/>
<dbReference type="Pfam" id="PF02661">
    <property type="entry name" value="Fic"/>
    <property type="match status" value="1"/>
</dbReference>
<dbReference type="RefSeq" id="WP_243655847.1">
    <property type="nucleotide sequence ID" value="NZ_CBCSGL010000045.1"/>
</dbReference>
<dbReference type="SUPFAM" id="SSF140931">
    <property type="entry name" value="Fic-like"/>
    <property type="match status" value="1"/>
</dbReference>
<dbReference type="Proteomes" id="UP000295110">
    <property type="component" value="Unassembled WGS sequence"/>
</dbReference>
<organism evidence="4 5">
    <name type="scientific">Roseateles saccharophilus</name>
    <name type="common">Pseudomonas saccharophila</name>
    <dbReference type="NCBI Taxonomy" id="304"/>
    <lineage>
        <taxon>Bacteria</taxon>
        <taxon>Pseudomonadati</taxon>
        <taxon>Pseudomonadota</taxon>
        <taxon>Betaproteobacteria</taxon>
        <taxon>Burkholderiales</taxon>
        <taxon>Sphaerotilaceae</taxon>
        <taxon>Roseateles</taxon>
    </lineage>
</organism>
<gene>
    <name evidence="4" type="ORF">EV671_103929</name>
</gene>
<feature type="domain" description="Fido" evidence="3">
    <location>
        <begin position="231"/>
        <end position="381"/>
    </location>
</feature>
<protein>
    <submittedName>
        <fullName evidence="4">Fic/DOC family protein</fullName>
    </submittedName>
</protein>
<reference evidence="4 5" key="1">
    <citation type="submission" date="2019-03" db="EMBL/GenBank/DDBJ databases">
        <title>Genomic Encyclopedia of Type Strains, Phase IV (KMG-IV): sequencing the most valuable type-strain genomes for metagenomic binning, comparative biology and taxonomic classification.</title>
        <authorList>
            <person name="Goeker M."/>
        </authorList>
    </citation>
    <scope>NUCLEOTIDE SEQUENCE [LARGE SCALE GENOMIC DNA]</scope>
    <source>
        <strain evidence="4 5">DSM 654</strain>
    </source>
</reference>
<evidence type="ECO:0000256" key="2">
    <source>
        <dbReference type="PIRSR" id="PIRSR640198-2"/>
    </source>
</evidence>
<dbReference type="InterPro" id="IPR040198">
    <property type="entry name" value="Fido_containing"/>
</dbReference>
<dbReference type="PANTHER" id="PTHR13504:SF38">
    <property type="entry name" value="FIDO DOMAIN-CONTAINING PROTEIN"/>
    <property type="match status" value="1"/>
</dbReference>
<dbReference type="Gene3D" id="1.10.3290.10">
    <property type="entry name" value="Fido-like domain"/>
    <property type="match status" value="1"/>
</dbReference>
<evidence type="ECO:0000256" key="1">
    <source>
        <dbReference type="PIRSR" id="PIRSR640198-1"/>
    </source>
</evidence>